<protein>
    <submittedName>
        <fullName evidence="1">Uncharacterized protein</fullName>
    </submittedName>
</protein>
<reference evidence="1 2" key="1">
    <citation type="journal article" date="2020" name="IScience">
        <title>Genome Sequencing of the Endangered Kingdonia uniflora (Circaeasteraceae, Ranunculales) Reveals Potential Mechanisms of Evolutionary Specialization.</title>
        <authorList>
            <person name="Sun Y."/>
            <person name="Deng T."/>
            <person name="Zhang A."/>
            <person name="Moore M.J."/>
            <person name="Landis J.B."/>
            <person name="Lin N."/>
            <person name="Zhang H."/>
            <person name="Zhang X."/>
            <person name="Huang J."/>
            <person name="Zhang X."/>
            <person name="Sun H."/>
            <person name="Wang H."/>
        </authorList>
    </citation>
    <scope>NUCLEOTIDE SEQUENCE [LARGE SCALE GENOMIC DNA]</scope>
    <source>
        <strain evidence="1">TB1705</strain>
        <tissue evidence="1">Leaf</tissue>
    </source>
</reference>
<sequence length="65" mass="7309">SQTQTVVSITTSNNISISSQDCSYSTRISQCHSAIRTFFWCPMLMTNRCQRPTTITTTNMPSSQQ</sequence>
<name>A0A7J7P3G9_9MAGN</name>
<dbReference type="AlphaFoldDB" id="A0A7J7P3G9"/>
<keyword evidence="2" id="KW-1185">Reference proteome</keyword>
<accession>A0A7J7P3G9</accession>
<organism evidence="1 2">
    <name type="scientific">Kingdonia uniflora</name>
    <dbReference type="NCBI Taxonomy" id="39325"/>
    <lineage>
        <taxon>Eukaryota</taxon>
        <taxon>Viridiplantae</taxon>
        <taxon>Streptophyta</taxon>
        <taxon>Embryophyta</taxon>
        <taxon>Tracheophyta</taxon>
        <taxon>Spermatophyta</taxon>
        <taxon>Magnoliopsida</taxon>
        <taxon>Ranunculales</taxon>
        <taxon>Circaeasteraceae</taxon>
        <taxon>Kingdonia</taxon>
    </lineage>
</organism>
<proteinExistence type="predicted"/>
<evidence type="ECO:0000313" key="1">
    <source>
        <dbReference type="EMBL" id="KAF6173863.1"/>
    </source>
</evidence>
<dbReference type="Proteomes" id="UP000541444">
    <property type="component" value="Unassembled WGS sequence"/>
</dbReference>
<evidence type="ECO:0000313" key="2">
    <source>
        <dbReference type="Proteomes" id="UP000541444"/>
    </source>
</evidence>
<dbReference type="EMBL" id="JACGCM010000309">
    <property type="protein sequence ID" value="KAF6173863.1"/>
    <property type="molecule type" value="Genomic_DNA"/>
</dbReference>
<feature type="non-terminal residue" evidence="1">
    <location>
        <position position="1"/>
    </location>
</feature>
<gene>
    <name evidence="1" type="ORF">GIB67_039814</name>
</gene>
<comment type="caution">
    <text evidence="1">The sequence shown here is derived from an EMBL/GenBank/DDBJ whole genome shotgun (WGS) entry which is preliminary data.</text>
</comment>